<feature type="region of interest" description="Disordered" evidence="4">
    <location>
        <begin position="841"/>
        <end position="866"/>
    </location>
</feature>
<feature type="compositionally biased region" description="Low complexity" evidence="4">
    <location>
        <begin position="801"/>
        <end position="819"/>
    </location>
</feature>
<dbReference type="Pfam" id="PF16158">
    <property type="entry name" value="N_BRCA1_IG"/>
    <property type="match status" value="1"/>
</dbReference>
<keyword evidence="2" id="KW-0863">Zinc-finger</keyword>
<dbReference type="InterPro" id="IPR013783">
    <property type="entry name" value="Ig-like_fold"/>
</dbReference>
<keyword evidence="6" id="KW-1185">Reference proteome</keyword>
<evidence type="ECO:0000313" key="5">
    <source>
        <dbReference type="EMBL" id="CAD6952641.1"/>
    </source>
</evidence>
<dbReference type="SMART" id="SM00291">
    <property type="entry name" value="ZnF_ZZ"/>
    <property type="match status" value="4"/>
</dbReference>
<reference evidence="5 6" key="1">
    <citation type="submission" date="2020-10" db="EMBL/GenBank/DDBJ databases">
        <authorList>
            <person name="Sedaghatjoo S."/>
        </authorList>
    </citation>
    <scope>NUCLEOTIDE SEQUENCE [LARGE SCALE GENOMIC DNA]</scope>
    <source>
        <strain evidence="5 6">LLFL</strain>
    </source>
</reference>
<feature type="compositionally biased region" description="Polar residues" evidence="4">
    <location>
        <begin position="155"/>
        <end position="164"/>
    </location>
</feature>
<dbReference type="Gene3D" id="3.30.60.90">
    <property type="match status" value="3"/>
</dbReference>
<feature type="region of interest" description="Disordered" evidence="4">
    <location>
        <begin position="126"/>
        <end position="219"/>
    </location>
</feature>
<dbReference type="Proteomes" id="UP000836404">
    <property type="component" value="Unassembled WGS sequence"/>
</dbReference>
<feature type="region of interest" description="Disordered" evidence="4">
    <location>
        <begin position="986"/>
        <end position="1043"/>
    </location>
</feature>
<feature type="region of interest" description="Disordered" evidence="4">
    <location>
        <begin position="339"/>
        <end position="364"/>
    </location>
</feature>
<feature type="compositionally biased region" description="Polar residues" evidence="4">
    <location>
        <begin position="882"/>
        <end position="897"/>
    </location>
</feature>
<evidence type="ECO:0000256" key="2">
    <source>
        <dbReference type="ARBA" id="ARBA00022771"/>
    </source>
</evidence>
<feature type="compositionally biased region" description="Acidic residues" evidence="4">
    <location>
        <begin position="1308"/>
        <end position="1340"/>
    </location>
</feature>
<dbReference type="Pfam" id="PF00569">
    <property type="entry name" value="ZZ"/>
    <property type="match status" value="3"/>
</dbReference>
<protein>
    <submittedName>
        <fullName evidence="5">Uncharacterized protein</fullName>
    </submittedName>
</protein>
<feature type="compositionally biased region" description="Acidic residues" evidence="4">
    <location>
        <begin position="1279"/>
        <end position="1290"/>
    </location>
</feature>
<evidence type="ECO:0000313" key="6">
    <source>
        <dbReference type="Proteomes" id="UP000836404"/>
    </source>
</evidence>
<dbReference type="InterPro" id="IPR000433">
    <property type="entry name" value="Znf_ZZ"/>
</dbReference>
<feature type="compositionally biased region" description="Low complexity" evidence="4">
    <location>
        <begin position="201"/>
        <end position="215"/>
    </location>
</feature>
<keyword evidence="3" id="KW-0862">Zinc</keyword>
<feature type="region of interest" description="Disordered" evidence="4">
    <location>
        <begin position="1223"/>
        <end position="1340"/>
    </location>
</feature>
<dbReference type="PANTHER" id="PTHR20930">
    <property type="entry name" value="OVARIAN CARCINOMA ANTIGEN CA125-RELATED"/>
    <property type="match status" value="1"/>
</dbReference>
<feature type="compositionally biased region" description="Low complexity" evidence="4">
    <location>
        <begin position="174"/>
        <end position="194"/>
    </location>
</feature>
<dbReference type="PANTHER" id="PTHR20930:SF0">
    <property type="entry name" value="PROTEIN ILRUN"/>
    <property type="match status" value="1"/>
</dbReference>
<dbReference type="InterPro" id="IPR043145">
    <property type="entry name" value="Znf_ZZ_sf"/>
</dbReference>
<gene>
    <name evidence="5" type="ORF">JKILLFL_G8048</name>
</gene>
<dbReference type="SUPFAM" id="SSF57850">
    <property type="entry name" value="RING/U-box"/>
    <property type="match status" value="4"/>
</dbReference>
<dbReference type="CDD" id="cd02340">
    <property type="entry name" value="ZZ_NBR1_like"/>
    <property type="match status" value="2"/>
</dbReference>
<feature type="compositionally biased region" description="Low complexity" evidence="4">
    <location>
        <begin position="126"/>
        <end position="154"/>
    </location>
</feature>
<evidence type="ECO:0000256" key="3">
    <source>
        <dbReference type="ARBA" id="ARBA00022833"/>
    </source>
</evidence>
<dbReference type="InterPro" id="IPR032350">
    <property type="entry name" value="Nbr1_FW"/>
</dbReference>
<evidence type="ECO:0000256" key="1">
    <source>
        <dbReference type="ARBA" id="ARBA00022723"/>
    </source>
</evidence>
<keyword evidence="1" id="KW-0479">Metal-binding</keyword>
<dbReference type="CDD" id="cd14947">
    <property type="entry name" value="NBR1_like"/>
    <property type="match status" value="1"/>
</dbReference>
<feature type="compositionally biased region" description="Polar residues" evidence="4">
    <location>
        <begin position="1021"/>
        <end position="1043"/>
    </location>
</feature>
<dbReference type="Gene3D" id="2.60.40.10">
    <property type="entry name" value="Immunoglobulins"/>
    <property type="match status" value="1"/>
</dbReference>
<sequence>MLGSLRIQAELYCPLHQAAHSTPRVLPAFNTRVNTAREARRNIVDTLKRHIPALRPFPNLQVSFQLASSEKSAYIGAKDARESSKRAYEAAIVSHIAAGTVLCLKVLPLRDNQDLPALCFCSSRASASASTSGPTPASISSASSSKAKSSTVKPNTPSKESYASKSDLAQAGFKTTPTPASIPASSAAKGKPSTVKPSTMSKENNASKSNSAQAEVKATTEDAQTNAALAKEKVQLAIDAAKHTLVVARVAHLEAELKTLQNKYAAATANVTATTATESHLTPRFQSFCTDLLKNLNASMSANFGDQSGSFSFSPSTPATPVEVNSQPAARKMCCKPAQSTANKSPDATPAQAPRVSGANKLVGPKVTPGPGENFYCDICRRFCKDEARYRCLRCDDWDACNNCADFGHLHEHGHSTFVYIPNKDNALQPPPSFGKSCSVCKTTPSDGDFYRKVLMYGGRQSNREDKSHMCSSCFNSNDHFKRSDYVRIQWASTSSPLAHSRPAHLFEKALVIRQNFMYDCDFCLKGISPRESRYHCASCSVYDACVSCYDSCKVDMHAHKSWIEFAPNIPAADARRETPSVSATTKPVQLHNASCDLCDKSIVGARIKCLDCPDWDSCSQCVGLIPTQHPGHRFVRIEDPAQLRKYEFQAANMAQQQQHARKADFYCDGCDSPISGTRFACIGCPDFDLCAQCEALPVGRPAQAKTITTMATALSHQLQCGSHHLFVKIPAHVKVATRSGGEGSGMLRATIEEVRRSVYKIHGPTPKETAVHETGPRMSAHEIVLNGAQWAALRRDLQTSGAERSPPAAAASASSATPLAPEPCHIALGFQEALRMLGSTSTSTTPLAPSAGASQDGTAASASASSSSASASDLLKEVFQQSAKLPQSPVRDQSLGSDGKKERPACRVEYSMESPKNLQLSYEEKRVLSRRVEKGGSAAVDAFLSVLTPEQAEEQTLDGDLIFDMDDLSMAQYCDVMEELDALEASVEGSQTPAAETTAPVKEEEETEQAATPEQPAQMSELSSSFKTIRSPSAPISTPATYPNLTDVVKQEYEEKAPQDDKRLELDAEFVEDVSLPDGTVVAAGSRFDKVWLIRNSGTKAWPVNVGLKFVAGDSMGLATTAGSACSNMTSSPSAGMLPPGAECQVRLSALKAMDFGGRSTSYFRLTAVNTLGQSVAFGYQLWIDVDVRVGDEGASPVVADTSSFAAAAAATVVDSQSAAAATSEQQQTTGLAESTSTGRLGGSSVLTAPHAPESVRSDATSNNGKGKMLRGFRLSDDSDDSDEDDDQEEHGGGQGQKKDRNPFEDAILDVSDDEDDEEAFDDSDFELVDPTTEESDLE</sequence>
<comment type="caution">
    <text evidence="5">The sequence shown here is derived from an EMBL/GenBank/DDBJ whole genome shotgun (WGS) entry which is preliminary data.</text>
</comment>
<name>A0A9N8LTR9_9BASI</name>
<organism evidence="5 6">
    <name type="scientific">Tilletia laevis</name>
    <dbReference type="NCBI Taxonomy" id="157183"/>
    <lineage>
        <taxon>Eukaryota</taxon>
        <taxon>Fungi</taxon>
        <taxon>Dikarya</taxon>
        <taxon>Basidiomycota</taxon>
        <taxon>Ustilaginomycotina</taxon>
        <taxon>Exobasidiomycetes</taxon>
        <taxon>Tilletiales</taxon>
        <taxon>Tilletiaceae</taxon>
        <taxon>Tilletia</taxon>
    </lineage>
</organism>
<evidence type="ECO:0000256" key="4">
    <source>
        <dbReference type="SAM" id="MobiDB-lite"/>
    </source>
</evidence>
<dbReference type="PROSITE" id="PS01357">
    <property type="entry name" value="ZF_ZZ_1"/>
    <property type="match status" value="1"/>
</dbReference>
<feature type="region of interest" description="Disordered" evidence="4">
    <location>
        <begin position="798"/>
        <end position="819"/>
    </location>
</feature>
<feature type="region of interest" description="Disordered" evidence="4">
    <location>
        <begin position="882"/>
        <end position="906"/>
    </location>
</feature>
<proteinExistence type="predicted"/>
<dbReference type="GO" id="GO:0008270">
    <property type="term" value="F:zinc ion binding"/>
    <property type="evidence" value="ECO:0007669"/>
    <property type="project" value="UniProtKB-KW"/>
</dbReference>
<dbReference type="EMBL" id="CAJHJF010005857">
    <property type="protein sequence ID" value="CAD6952641.1"/>
    <property type="molecule type" value="Genomic_DNA"/>
</dbReference>
<accession>A0A9N8LTR9</accession>
<feature type="compositionally biased region" description="Low complexity" evidence="4">
    <location>
        <begin position="1010"/>
        <end position="1019"/>
    </location>
</feature>